<organism evidence="2 3">
    <name type="scientific">Pseudomonas phage Phabio</name>
    <dbReference type="NCBI Taxonomy" id="2006668"/>
    <lineage>
        <taxon>Viruses</taxon>
        <taxon>Duplodnaviria</taxon>
        <taxon>Heunggongvirae</taxon>
        <taxon>Uroviricota</taxon>
        <taxon>Caudoviricetes</taxon>
        <taxon>Chimalliviridae</taxon>
        <taxon>Phabiovirus</taxon>
        <taxon>Phabiovirus phabio</taxon>
    </lineage>
</organism>
<keyword evidence="1" id="KW-0472">Membrane</keyword>
<keyword evidence="1" id="KW-1133">Transmembrane helix</keyword>
<reference evidence="2 3" key="1">
    <citation type="submission" date="2017-05" db="EMBL/GenBank/DDBJ databases">
        <authorList>
            <person name="Song R."/>
            <person name="Chenine A.L."/>
            <person name="Ruprecht R.M."/>
        </authorList>
    </citation>
    <scope>NUCLEOTIDE SEQUENCE [LARGE SCALE GENOMIC DNA]</scope>
</reference>
<accession>A0A1Y0SYQ3</accession>
<keyword evidence="1" id="KW-0812">Transmembrane</keyword>
<sequence length="87" mass="9644">MLGTVLKYTAVITAGAIAMVVGMHYSDDKVLERIREELIDARRGVDITVVNNDFDKYTATHYGSWSVELLLTSSIADLDQLIAEIRA</sequence>
<gene>
    <name evidence="2" type="ORF">PHABIO_155</name>
</gene>
<dbReference type="Proteomes" id="UP000225448">
    <property type="component" value="Segment"/>
</dbReference>
<name>A0A1Y0SYQ3_9CAUD</name>
<proteinExistence type="predicted"/>
<evidence type="ECO:0000313" key="2">
    <source>
        <dbReference type="EMBL" id="ARV76786.1"/>
    </source>
</evidence>
<feature type="transmembrane region" description="Helical" evidence="1">
    <location>
        <begin position="6"/>
        <end position="25"/>
    </location>
</feature>
<evidence type="ECO:0000313" key="3">
    <source>
        <dbReference type="Proteomes" id="UP000225448"/>
    </source>
</evidence>
<evidence type="ECO:0000256" key="1">
    <source>
        <dbReference type="SAM" id="Phobius"/>
    </source>
</evidence>
<keyword evidence="3" id="KW-1185">Reference proteome</keyword>
<dbReference type="EMBL" id="MF042360">
    <property type="protein sequence ID" value="ARV76786.1"/>
    <property type="molecule type" value="Genomic_DNA"/>
</dbReference>
<protein>
    <submittedName>
        <fullName evidence="2">Uncharacterized protein</fullName>
    </submittedName>
</protein>